<reference evidence="1 2" key="1">
    <citation type="submission" date="2016-07" db="EMBL/GenBank/DDBJ databases">
        <title>Pervasive Adenine N6-methylation of Active Genes in Fungi.</title>
        <authorList>
            <consortium name="DOE Joint Genome Institute"/>
            <person name="Mondo S.J."/>
            <person name="Dannebaum R.O."/>
            <person name="Kuo R.C."/>
            <person name="Labutti K."/>
            <person name="Haridas S."/>
            <person name="Kuo A."/>
            <person name="Salamov A."/>
            <person name="Ahrendt S.R."/>
            <person name="Lipzen A."/>
            <person name="Sullivan W."/>
            <person name="Andreopoulos W.B."/>
            <person name="Clum A."/>
            <person name="Lindquist E."/>
            <person name="Daum C."/>
            <person name="Ramamoorthy G.K."/>
            <person name="Gryganskyi A."/>
            <person name="Culley D."/>
            <person name="Magnuson J.K."/>
            <person name="James T.Y."/>
            <person name="O'Malley M.A."/>
            <person name="Stajich J.E."/>
            <person name="Spatafora J.W."/>
            <person name="Visel A."/>
            <person name="Grigoriev I.V."/>
        </authorList>
    </citation>
    <scope>NUCLEOTIDE SEQUENCE [LARGE SCALE GENOMIC DNA]</scope>
    <source>
        <strain evidence="1 2">CBS 931.73</strain>
    </source>
</reference>
<evidence type="ECO:0000313" key="1">
    <source>
        <dbReference type="EMBL" id="ORX92091.1"/>
    </source>
</evidence>
<feature type="non-terminal residue" evidence="1">
    <location>
        <position position="1"/>
    </location>
</feature>
<keyword evidence="2" id="KW-1185">Reference proteome</keyword>
<dbReference type="AlphaFoldDB" id="A0A1Y1Y249"/>
<accession>A0A1Y1Y249</accession>
<feature type="non-terminal residue" evidence="1">
    <location>
        <position position="103"/>
    </location>
</feature>
<dbReference type="EMBL" id="MCFE01000292">
    <property type="protein sequence ID" value="ORX92091.1"/>
    <property type="molecule type" value="Genomic_DNA"/>
</dbReference>
<evidence type="ECO:0000313" key="2">
    <source>
        <dbReference type="Proteomes" id="UP000193498"/>
    </source>
</evidence>
<gene>
    <name evidence="1" type="ORF">K493DRAFT_142459</name>
</gene>
<comment type="caution">
    <text evidence="1">The sequence shown here is derived from an EMBL/GenBank/DDBJ whole genome shotgun (WGS) entry which is preliminary data.</text>
</comment>
<sequence>CVSLQGLRNETTQGLVSFVKSTKCGISLIGGTEVSTSEPKYSYNDGFKVDMELNPCLEKYLTTNLTFIGNQQNGDQDALYVACSSNLFVLRKDRISAAFYIDG</sequence>
<dbReference type="InParanoid" id="A0A1Y1Y249"/>
<dbReference type="Proteomes" id="UP000193498">
    <property type="component" value="Unassembled WGS sequence"/>
</dbReference>
<dbReference type="STRING" id="1314790.A0A1Y1Y249"/>
<name>A0A1Y1Y249_9FUNG</name>
<organism evidence="1 2">
    <name type="scientific">Basidiobolus meristosporus CBS 931.73</name>
    <dbReference type="NCBI Taxonomy" id="1314790"/>
    <lineage>
        <taxon>Eukaryota</taxon>
        <taxon>Fungi</taxon>
        <taxon>Fungi incertae sedis</taxon>
        <taxon>Zoopagomycota</taxon>
        <taxon>Entomophthoromycotina</taxon>
        <taxon>Basidiobolomycetes</taxon>
        <taxon>Basidiobolales</taxon>
        <taxon>Basidiobolaceae</taxon>
        <taxon>Basidiobolus</taxon>
    </lineage>
</organism>
<dbReference type="OrthoDB" id="3219649at2759"/>
<proteinExistence type="predicted"/>
<protein>
    <submittedName>
        <fullName evidence="1">Uncharacterized protein</fullName>
    </submittedName>
</protein>